<dbReference type="Proteomes" id="UP000056090">
    <property type="component" value="Chromosome"/>
</dbReference>
<feature type="domain" description="Response regulatory" evidence="4">
    <location>
        <begin position="2"/>
        <end position="118"/>
    </location>
</feature>
<keyword evidence="6" id="KW-1185">Reference proteome</keyword>
<reference evidence="5 6" key="1">
    <citation type="submission" date="2014-06" db="EMBL/GenBank/DDBJ databases">
        <title>Genomes of Alteromonas australica, a world apart.</title>
        <authorList>
            <person name="Gonzaga A."/>
            <person name="Lopez-Perez M."/>
            <person name="Rodriguez-Valera F."/>
        </authorList>
    </citation>
    <scope>NUCLEOTIDE SEQUENCE [LARGE SCALE GENOMIC DNA]</scope>
    <source>
        <strain evidence="5 6">H 17</strain>
    </source>
</reference>
<dbReference type="InterPro" id="IPR016032">
    <property type="entry name" value="Sig_transdc_resp-reg_C-effctor"/>
</dbReference>
<evidence type="ECO:0000259" key="4">
    <source>
        <dbReference type="PROSITE" id="PS50110"/>
    </source>
</evidence>
<dbReference type="GeneID" id="78256297"/>
<evidence type="ECO:0000313" key="5">
    <source>
        <dbReference type="EMBL" id="AIF99974.1"/>
    </source>
</evidence>
<proteinExistence type="predicted"/>
<evidence type="ECO:0000256" key="2">
    <source>
        <dbReference type="ARBA" id="ARBA00023125"/>
    </source>
</evidence>
<dbReference type="KEGG" id="aal:EP13_15515"/>
<dbReference type="Pfam" id="PF00196">
    <property type="entry name" value="GerE"/>
    <property type="match status" value="1"/>
</dbReference>
<dbReference type="SUPFAM" id="SSF46894">
    <property type="entry name" value="C-terminal effector domain of the bipartite response regulators"/>
    <property type="match status" value="1"/>
</dbReference>
<dbReference type="PANTHER" id="PTHR43214">
    <property type="entry name" value="TWO-COMPONENT RESPONSE REGULATOR"/>
    <property type="match status" value="1"/>
</dbReference>
<dbReference type="InterPro" id="IPR039420">
    <property type="entry name" value="WalR-like"/>
</dbReference>
<accession>A0A075NZ94</accession>
<dbReference type="InterPro" id="IPR000792">
    <property type="entry name" value="Tscrpt_reg_LuxR_C"/>
</dbReference>
<dbReference type="GO" id="GO:0006355">
    <property type="term" value="P:regulation of DNA-templated transcription"/>
    <property type="evidence" value="ECO:0007669"/>
    <property type="project" value="InterPro"/>
</dbReference>
<dbReference type="EMBL" id="CP008849">
    <property type="protein sequence ID" value="AIF99974.1"/>
    <property type="molecule type" value="Genomic_DNA"/>
</dbReference>
<evidence type="ECO:0000256" key="3">
    <source>
        <dbReference type="PROSITE-ProRule" id="PRU00169"/>
    </source>
</evidence>
<feature type="modified residue" description="4-aspartylphosphate" evidence="3">
    <location>
        <position position="53"/>
    </location>
</feature>
<dbReference type="PROSITE" id="PS50110">
    <property type="entry name" value="RESPONSE_REGULATORY"/>
    <property type="match status" value="1"/>
</dbReference>
<name>A0A075NZ94_9ALTE</name>
<protein>
    <submittedName>
        <fullName evidence="5">LuxR family transcriptional regulator</fullName>
    </submittedName>
</protein>
<gene>
    <name evidence="5" type="ORF">EP13_15515</name>
</gene>
<dbReference type="SMART" id="SM00448">
    <property type="entry name" value="REC"/>
    <property type="match status" value="1"/>
</dbReference>
<dbReference type="AlphaFoldDB" id="A0A075NZ94"/>
<keyword evidence="2" id="KW-0238">DNA-binding</keyword>
<organism evidence="5 6">
    <name type="scientific">Alteromonas australica</name>
    <dbReference type="NCBI Taxonomy" id="589873"/>
    <lineage>
        <taxon>Bacteria</taxon>
        <taxon>Pseudomonadati</taxon>
        <taxon>Pseudomonadota</taxon>
        <taxon>Gammaproteobacteria</taxon>
        <taxon>Alteromonadales</taxon>
        <taxon>Alteromonadaceae</taxon>
        <taxon>Alteromonas/Salinimonas group</taxon>
        <taxon>Alteromonas</taxon>
    </lineage>
</organism>
<keyword evidence="1 3" id="KW-0597">Phosphoprotein</keyword>
<dbReference type="PANTHER" id="PTHR43214:SF43">
    <property type="entry name" value="TWO-COMPONENT RESPONSE REGULATOR"/>
    <property type="match status" value="1"/>
</dbReference>
<dbReference type="GO" id="GO:0003677">
    <property type="term" value="F:DNA binding"/>
    <property type="evidence" value="ECO:0007669"/>
    <property type="project" value="UniProtKB-KW"/>
</dbReference>
<dbReference type="RefSeq" id="WP_044058014.1">
    <property type="nucleotide sequence ID" value="NZ_CBCSKJ010000002.1"/>
</dbReference>
<dbReference type="InterPro" id="IPR058245">
    <property type="entry name" value="NreC/VraR/RcsB-like_REC"/>
</dbReference>
<dbReference type="Pfam" id="PF00072">
    <property type="entry name" value="Response_reg"/>
    <property type="match status" value="1"/>
</dbReference>
<evidence type="ECO:0000313" key="6">
    <source>
        <dbReference type="Proteomes" id="UP000056090"/>
    </source>
</evidence>
<dbReference type="Gene3D" id="3.40.50.2300">
    <property type="match status" value="1"/>
</dbReference>
<dbReference type="InterPro" id="IPR001789">
    <property type="entry name" value="Sig_transdc_resp-reg_receiver"/>
</dbReference>
<dbReference type="SUPFAM" id="SSF52172">
    <property type="entry name" value="CheY-like"/>
    <property type="match status" value="1"/>
</dbReference>
<dbReference type="SMART" id="SM00421">
    <property type="entry name" value="HTH_LUXR"/>
    <property type="match status" value="1"/>
</dbReference>
<dbReference type="CDD" id="cd17535">
    <property type="entry name" value="REC_NarL-like"/>
    <property type="match status" value="1"/>
</dbReference>
<sequence length="209" mass="23016">MNILLVDDHAVVREGYKALLNAMLPECTVFEAADGGQTQHVLQVHSIDTLVLDINLAKENGLLLATDFLVKQPSLKIIFFSMFEDCAILQRAMQTGAMGYISKSSPPDTLISAIKVVSKGQKYIERSLAVNLANQLLHADVDIATKLTKREFEIFMATAMRKTRPDIALELGLSTKTVSNALTVIKRKLKTSPSEFTELANKYGYLGKA</sequence>
<dbReference type="GO" id="GO:0000160">
    <property type="term" value="P:phosphorelay signal transduction system"/>
    <property type="evidence" value="ECO:0007669"/>
    <property type="project" value="InterPro"/>
</dbReference>
<dbReference type="eggNOG" id="COG2197">
    <property type="taxonomic scope" value="Bacteria"/>
</dbReference>
<evidence type="ECO:0000256" key="1">
    <source>
        <dbReference type="ARBA" id="ARBA00022553"/>
    </source>
</evidence>
<dbReference type="InterPro" id="IPR011006">
    <property type="entry name" value="CheY-like_superfamily"/>
</dbReference>